<keyword evidence="2" id="KW-1185">Reference proteome</keyword>
<organism evidence="1 2">
    <name type="scientific">Azomonas macrocytogenes</name>
    <name type="common">Azotobacter macrocytogenes</name>
    <dbReference type="NCBI Taxonomy" id="69962"/>
    <lineage>
        <taxon>Bacteria</taxon>
        <taxon>Pseudomonadati</taxon>
        <taxon>Pseudomonadota</taxon>
        <taxon>Gammaproteobacteria</taxon>
        <taxon>Pseudomonadales</taxon>
        <taxon>Pseudomonadaceae</taxon>
        <taxon>Azomonas</taxon>
    </lineage>
</organism>
<reference evidence="1 2" key="1">
    <citation type="submission" date="2020-08" db="EMBL/GenBank/DDBJ databases">
        <title>Genomic Encyclopedia of Type Strains, Phase III (KMG-III): the genomes of soil and plant-associated and newly described type strains.</title>
        <authorList>
            <person name="Whitman W."/>
        </authorList>
    </citation>
    <scope>NUCLEOTIDE SEQUENCE [LARGE SCALE GENOMIC DNA]</scope>
    <source>
        <strain evidence="1 2">CECT 4462</strain>
    </source>
</reference>
<evidence type="ECO:0000313" key="1">
    <source>
        <dbReference type="EMBL" id="MBB3103696.1"/>
    </source>
</evidence>
<proteinExistence type="predicted"/>
<dbReference type="Proteomes" id="UP000549250">
    <property type="component" value="Unassembled WGS sequence"/>
</dbReference>
<name>A0A839T5D3_AZOMA</name>
<dbReference type="AlphaFoldDB" id="A0A839T5D3"/>
<evidence type="ECO:0000313" key="2">
    <source>
        <dbReference type="Proteomes" id="UP000549250"/>
    </source>
</evidence>
<dbReference type="EMBL" id="JACHXI010000009">
    <property type="protein sequence ID" value="MBB3103696.1"/>
    <property type="molecule type" value="Genomic_DNA"/>
</dbReference>
<comment type="caution">
    <text evidence="1">The sequence shown here is derived from an EMBL/GenBank/DDBJ whole genome shotgun (WGS) entry which is preliminary data.</text>
</comment>
<gene>
    <name evidence="1" type="ORF">FHR87_002093</name>
</gene>
<protein>
    <submittedName>
        <fullName evidence="1">Uncharacterized protein</fullName>
    </submittedName>
</protein>
<dbReference type="RefSeq" id="WP_183166618.1">
    <property type="nucleotide sequence ID" value="NZ_JACHXI010000009.1"/>
</dbReference>
<sequence>MNPSTMSLDSAMKLASEAFLPYSCVTCTNAGEEGFKLAIMSIDGEKVLQKAHLSRDEYSNPVRFFDAIEQTRHHLEDKGRHLNPWKMPFILDDTGIPEMPPNY</sequence>
<accession>A0A839T5D3</accession>